<comment type="caution">
    <text evidence="7">The sequence shown here is derived from an EMBL/GenBank/DDBJ whole genome shotgun (WGS) entry which is preliminary data.</text>
</comment>
<dbReference type="GO" id="GO:0003677">
    <property type="term" value="F:DNA binding"/>
    <property type="evidence" value="ECO:0007669"/>
    <property type="project" value="UniProtKB-KW"/>
</dbReference>
<evidence type="ECO:0000256" key="6">
    <source>
        <dbReference type="SAM" id="MobiDB-lite"/>
    </source>
</evidence>
<feature type="compositionally biased region" description="Polar residues" evidence="6">
    <location>
        <begin position="332"/>
        <end position="342"/>
    </location>
</feature>
<evidence type="ECO:0000256" key="5">
    <source>
        <dbReference type="ARBA" id="ARBA00023172"/>
    </source>
</evidence>
<keyword evidence="5" id="KW-0233">DNA recombination</keyword>
<comment type="similarity">
    <text evidence="2">Belongs to the transposase mutator family.</text>
</comment>
<evidence type="ECO:0000313" key="8">
    <source>
        <dbReference type="Proteomes" id="UP000214646"/>
    </source>
</evidence>
<evidence type="ECO:0000313" key="7">
    <source>
        <dbReference type="EMBL" id="OWK37585.1"/>
    </source>
</evidence>
<dbReference type="GO" id="GO:0006313">
    <property type="term" value="P:DNA transposition"/>
    <property type="evidence" value="ECO:0007669"/>
    <property type="project" value="InterPro"/>
</dbReference>
<feature type="region of interest" description="Disordered" evidence="6">
    <location>
        <begin position="320"/>
        <end position="342"/>
    </location>
</feature>
<keyword evidence="3" id="KW-0815">Transposition</keyword>
<evidence type="ECO:0000256" key="3">
    <source>
        <dbReference type="ARBA" id="ARBA00022578"/>
    </source>
</evidence>
<gene>
    <name evidence="7" type="ORF">FRUB_06705</name>
</gene>
<feature type="region of interest" description="Disordered" evidence="6">
    <location>
        <begin position="1"/>
        <end position="25"/>
    </location>
</feature>
<organism evidence="7 8">
    <name type="scientific">Fimbriiglobus ruber</name>
    <dbReference type="NCBI Taxonomy" id="1908690"/>
    <lineage>
        <taxon>Bacteria</taxon>
        <taxon>Pseudomonadati</taxon>
        <taxon>Planctomycetota</taxon>
        <taxon>Planctomycetia</taxon>
        <taxon>Gemmatales</taxon>
        <taxon>Gemmataceae</taxon>
        <taxon>Fimbriiglobus</taxon>
    </lineage>
</organism>
<evidence type="ECO:0000256" key="2">
    <source>
        <dbReference type="ARBA" id="ARBA00010961"/>
    </source>
</evidence>
<protein>
    <submittedName>
        <fullName evidence="7">Transposase</fullName>
    </submittedName>
</protein>
<name>A0A225DMD4_9BACT</name>
<evidence type="ECO:0000256" key="4">
    <source>
        <dbReference type="ARBA" id="ARBA00023125"/>
    </source>
</evidence>
<keyword evidence="8" id="KW-1185">Reference proteome</keyword>
<keyword evidence="4" id="KW-0238">DNA-binding</keyword>
<dbReference type="GO" id="GO:0004803">
    <property type="term" value="F:transposase activity"/>
    <property type="evidence" value="ECO:0007669"/>
    <property type="project" value="InterPro"/>
</dbReference>
<dbReference type="InterPro" id="IPR001207">
    <property type="entry name" value="Transposase_mutator"/>
</dbReference>
<dbReference type="Pfam" id="PF00872">
    <property type="entry name" value="Transposase_mut"/>
    <property type="match status" value="1"/>
</dbReference>
<evidence type="ECO:0000256" key="1">
    <source>
        <dbReference type="ARBA" id="ARBA00002190"/>
    </source>
</evidence>
<proteinExistence type="inferred from homology"/>
<dbReference type="Proteomes" id="UP000214646">
    <property type="component" value="Unassembled WGS sequence"/>
</dbReference>
<accession>A0A225DMD4</accession>
<reference evidence="8" key="1">
    <citation type="submission" date="2017-06" db="EMBL/GenBank/DDBJ databases">
        <title>Genome analysis of Fimbriiglobus ruber SP5, the first member of the order Planctomycetales with confirmed chitinolytic capability.</title>
        <authorList>
            <person name="Ravin N.V."/>
            <person name="Rakitin A.L."/>
            <person name="Ivanova A.A."/>
            <person name="Beletsky A.V."/>
            <person name="Kulichevskaya I.S."/>
            <person name="Mardanov A.V."/>
            <person name="Dedysh S.N."/>
        </authorList>
    </citation>
    <scope>NUCLEOTIDE SEQUENCE [LARGE SCALE GENOMIC DNA]</scope>
    <source>
        <strain evidence="8">SP5</strain>
    </source>
</reference>
<sequence length="531" mass="58498">MVKTAKSGEPTITRHLTPERTDCPHCGGPMRADDANPRTVHTLAGITRLHLTVRRCHQYGCVARRRPYRPEAGGASVLPRHEFGLDVIALIGALRYTEHRSIPEIRAHLVGRGVTIAERTVTNLLDRYDELLAVALADDRRLRTLLGRQGRVLLGVDGWQPDVGHEVLWVIRDCLSGEILLAESLLSARHQDLGELLAAVKAACPVPVAGIVSDGQASIRKAVAAVFPDTPYQRCPFHFLREAARPIYEADRHAKKELQKTVRGVRGIERTAEGRTDPAADVIRGYCSAVRSALTDDGRPPVEASGLRLHDRLTAIHESLGRAEEKGGFRPNSGSGKASSTGGLEATLDLWLPVRTAFAWVHQAAHILGLEAPPGTVIRAKLGGLLGAMRRHRKAAGERAKGVDHFVKVSRRYWPGLFACYDTPDLPRTNNDLEQAFGSHRYHERRATGRKGASPALVLRGSARLVAGLATRRQKVTAADLAGANPAQWKQLRAALEERRQRRVERKRFRRDPQGYLKDLEIKLNQLSLPA</sequence>
<comment type="function">
    <text evidence="1">Required for the transposition of the insertion element.</text>
</comment>
<dbReference type="EMBL" id="NIDE01000014">
    <property type="protein sequence ID" value="OWK37585.1"/>
    <property type="molecule type" value="Genomic_DNA"/>
</dbReference>
<dbReference type="AlphaFoldDB" id="A0A225DMD4"/>